<feature type="compositionally biased region" description="Basic and acidic residues" evidence="1">
    <location>
        <begin position="195"/>
        <end position="207"/>
    </location>
</feature>
<gene>
    <name evidence="3" type="ORF">BU23DRAFT_596608</name>
</gene>
<dbReference type="InterPro" id="IPR027417">
    <property type="entry name" value="P-loop_NTPase"/>
</dbReference>
<evidence type="ECO:0000256" key="1">
    <source>
        <dbReference type="SAM" id="MobiDB-lite"/>
    </source>
</evidence>
<dbReference type="OrthoDB" id="3941875at2759"/>
<dbReference type="Pfam" id="PF01031">
    <property type="entry name" value="Dynamin_M"/>
    <property type="match status" value="1"/>
</dbReference>
<dbReference type="Gene3D" id="3.40.50.300">
    <property type="entry name" value="P-loop containing nucleotide triphosphate hydrolases"/>
    <property type="match status" value="1"/>
</dbReference>
<reference evidence="3" key="1">
    <citation type="journal article" date="2020" name="Stud. Mycol.">
        <title>101 Dothideomycetes genomes: a test case for predicting lifestyles and emergence of pathogens.</title>
        <authorList>
            <person name="Haridas S."/>
            <person name="Albert R."/>
            <person name="Binder M."/>
            <person name="Bloem J."/>
            <person name="Labutti K."/>
            <person name="Salamov A."/>
            <person name="Andreopoulos B."/>
            <person name="Baker S."/>
            <person name="Barry K."/>
            <person name="Bills G."/>
            <person name="Bluhm B."/>
            <person name="Cannon C."/>
            <person name="Castanera R."/>
            <person name="Culley D."/>
            <person name="Daum C."/>
            <person name="Ezra D."/>
            <person name="Gonzalez J."/>
            <person name="Henrissat B."/>
            <person name="Kuo A."/>
            <person name="Liang C."/>
            <person name="Lipzen A."/>
            <person name="Lutzoni F."/>
            <person name="Magnuson J."/>
            <person name="Mondo S."/>
            <person name="Nolan M."/>
            <person name="Ohm R."/>
            <person name="Pangilinan J."/>
            <person name="Park H.-J."/>
            <person name="Ramirez L."/>
            <person name="Alfaro M."/>
            <person name="Sun H."/>
            <person name="Tritt A."/>
            <person name="Yoshinaga Y."/>
            <person name="Zwiers L.-H."/>
            <person name="Turgeon B."/>
            <person name="Goodwin S."/>
            <person name="Spatafora J."/>
            <person name="Crous P."/>
            <person name="Grigoriev I."/>
        </authorList>
    </citation>
    <scope>NUCLEOTIDE SEQUENCE</scope>
    <source>
        <strain evidence="3">CBS 107.79</strain>
    </source>
</reference>
<evidence type="ECO:0000313" key="4">
    <source>
        <dbReference type="Proteomes" id="UP000800036"/>
    </source>
</evidence>
<dbReference type="Proteomes" id="UP000800036">
    <property type="component" value="Unassembled WGS sequence"/>
</dbReference>
<evidence type="ECO:0000313" key="3">
    <source>
        <dbReference type="EMBL" id="KAF1977113.1"/>
    </source>
</evidence>
<name>A0A6A5VHP4_9PLEO</name>
<accession>A0A6A5VHP4</accession>
<proteinExistence type="predicted"/>
<dbReference type="AlphaFoldDB" id="A0A6A5VHP4"/>
<feature type="domain" description="Dynamin stalk" evidence="2">
    <location>
        <begin position="262"/>
        <end position="389"/>
    </location>
</feature>
<dbReference type="InterPro" id="IPR000375">
    <property type="entry name" value="Dynamin_stalk"/>
</dbReference>
<dbReference type="EMBL" id="ML976664">
    <property type="protein sequence ID" value="KAF1977113.1"/>
    <property type="molecule type" value="Genomic_DNA"/>
</dbReference>
<organism evidence="3 4">
    <name type="scientific">Bimuria novae-zelandiae CBS 107.79</name>
    <dbReference type="NCBI Taxonomy" id="1447943"/>
    <lineage>
        <taxon>Eukaryota</taxon>
        <taxon>Fungi</taxon>
        <taxon>Dikarya</taxon>
        <taxon>Ascomycota</taxon>
        <taxon>Pezizomycotina</taxon>
        <taxon>Dothideomycetes</taxon>
        <taxon>Pleosporomycetidae</taxon>
        <taxon>Pleosporales</taxon>
        <taxon>Massarineae</taxon>
        <taxon>Didymosphaeriaceae</taxon>
        <taxon>Bimuria</taxon>
    </lineage>
</organism>
<feature type="region of interest" description="Disordered" evidence="1">
    <location>
        <begin position="169"/>
        <end position="232"/>
    </location>
</feature>
<sequence length="430" mass="48425">MTMLRTGILLATFVVTAVSIGLIGRILGEGNAKTGILTLSCGSRAQGRTYAGGPSFYTVHASLAALSQSSPIKTPVTDHDVAVRHQPRSACRLKCITVLPTSGEWDTPLEIREQRAAELKAQGEFEGQTYDTGSDDTKIGATDTEVSLRNPVTAPDQTWRARKRQKSCHIGWLPSPPPSADSSLDISCTRKRRRTSEGENKDAERFAGENVSSKEGAFPARETAFHNASQQKNWKRRRVLEAGDTEVINVGRSSSQNESDWIELAQNKNIYFKVGWHMLRNRADTEMNFTFAQRNEAETIFFSKGRYKDLIRENVGIDSLRLRLSQLLLDHLKKELPSLKDEMTTKLQATIHDIQRLGEKRTTIDEQHIMLMKVSMRINDLIKCALEGHYRDIFFGSSDMDIPVDSGRNLRQFRAVVQYLNTQFADDMRF</sequence>
<evidence type="ECO:0000259" key="2">
    <source>
        <dbReference type="Pfam" id="PF01031"/>
    </source>
</evidence>
<protein>
    <recommendedName>
        <fullName evidence="2">Dynamin stalk domain-containing protein</fullName>
    </recommendedName>
</protein>
<keyword evidence="4" id="KW-1185">Reference proteome</keyword>